<gene>
    <name evidence="2" type="ORF">MNBD_GAMMA09-2110</name>
</gene>
<dbReference type="InterPro" id="IPR018683">
    <property type="entry name" value="DUF2169"/>
</dbReference>
<proteinExistence type="predicted"/>
<organism evidence="2">
    <name type="scientific">hydrothermal vent metagenome</name>
    <dbReference type="NCBI Taxonomy" id="652676"/>
    <lineage>
        <taxon>unclassified sequences</taxon>
        <taxon>metagenomes</taxon>
        <taxon>ecological metagenomes</taxon>
    </lineage>
</organism>
<reference evidence="2" key="1">
    <citation type="submission" date="2018-06" db="EMBL/GenBank/DDBJ databases">
        <authorList>
            <person name="Zhirakovskaya E."/>
        </authorList>
    </citation>
    <scope>NUCLEOTIDE SEQUENCE</scope>
</reference>
<accession>A0A3B0YGG5</accession>
<feature type="domain" description="DUF2169" evidence="1">
    <location>
        <begin position="7"/>
        <end position="303"/>
    </location>
</feature>
<sequence>MGMEPSGRELLVVVIKGTYSIPQDGSEPQLLHEQVPLIDADVYTGDPGFSAPLYEVDYAPYKARCDVLLNGSAYAPNGKPAKKVPVKLRVGSMVKEFDVIGDRVWQVSKMGYTQSFPQPFTVMPISYDRAFGGSDDKHQDKNKHSAYMPNTIGCGYHVNSSQELMDGTPLPNTEERGKSVSLPAGKYRPMSFGVIARSWEPRYKLAGTYDQDWVDNVFPFLPADFNSDYYQAAPVDQQINFLQGNEVVELVNLTSQGRTVFHLPKNEIPVTFFLKKGGKEQKQAVADTLVLEPDLQRFTISWRANLPLRKSIFEVIKVLAGNTGKERWRQSMEDVFSTSSAKASTKLSDNSGIA</sequence>
<protein>
    <recommendedName>
        <fullName evidence="1">DUF2169 domain-containing protein</fullName>
    </recommendedName>
</protein>
<evidence type="ECO:0000259" key="1">
    <source>
        <dbReference type="Pfam" id="PF09937"/>
    </source>
</evidence>
<name>A0A3B0YGG5_9ZZZZ</name>
<dbReference type="AlphaFoldDB" id="A0A3B0YGG5"/>
<dbReference type="EMBL" id="UOFI01000113">
    <property type="protein sequence ID" value="VAW67894.1"/>
    <property type="molecule type" value="Genomic_DNA"/>
</dbReference>
<dbReference type="Pfam" id="PF09937">
    <property type="entry name" value="DUF2169"/>
    <property type="match status" value="1"/>
</dbReference>
<evidence type="ECO:0000313" key="2">
    <source>
        <dbReference type="EMBL" id="VAW67894.1"/>
    </source>
</evidence>